<organism evidence="3 4">
    <name type="scientific">Pseudonocardia acidicola</name>
    <dbReference type="NCBI Taxonomy" id="2724939"/>
    <lineage>
        <taxon>Bacteria</taxon>
        <taxon>Bacillati</taxon>
        <taxon>Actinomycetota</taxon>
        <taxon>Actinomycetes</taxon>
        <taxon>Pseudonocardiales</taxon>
        <taxon>Pseudonocardiaceae</taxon>
        <taxon>Pseudonocardia</taxon>
    </lineage>
</organism>
<keyword evidence="4" id="KW-1185">Reference proteome</keyword>
<comment type="similarity">
    <text evidence="1">Belongs to the universal stress protein A family.</text>
</comment>
<evidence type="ECO:0000259" key="2">
    <source>
        <dbReference type="Pfam" id="PF00582"/>
    </source>
</evidence>
<dbReference type="InterPro" id="IPR006016">
    <property type="entry name" value="UspA"/>
</dbReference>
<evidence type="ECO:0000313" key="4">
    <source>
        <dbReference type="Proteomes" id="UP000820669"/>
    </source>
</evidence>
<dbReference type="PANTHER" id="PTHR46268">
    <property type="entry name" value="STRESS RESPONSE PROTEIN NHAX"/>
    <property type="match status" value="1"/>
</dbReference>
<comment type="caution">
    <text evidence="3">The sequence shown here is derived from an EMBL/GenBank/DDBJ whole genome shotgun (WGS) entry which is preliminary data.</text>
</comment>
<dbReference type="EMBL" id="JAAXLA010000015">
    <property type="protein sequence ID" value="NMH97763.1"/>
    <property type="molecule type" value="Genomic_DNA"/>
</dbReference>
<feature type="domain" description="UspA" evidence="2">
    <location>
        <begin position="7"/>
        <end position="127"/>
    </location>
</feature>
<dbReference type="InterPro" id="IPR014729">
    <property type="entry name" value="Rossmann-like_a/b/a_fold"/>
</dbReference>
<evidence type="ECO:0000256" key="1">
    <source>
        <dbReference type="ARBA" id="ARBA00008791"/>
    </source>
</evidence>
<dbReference type="Gene3D" id="3.40.50.620">
    <property type="entry name" value="HUPs"/>
    <property type="match status" value="2"/>
</dbReference>
<dbReference type="PANTHER" id="PTHR46268:SF6">
    <property type="entry name" value="UNIVERSAL STRESS PROTEIN UP12"/>
    <property type="match status" value="1"/>
</dbReference>
<dbReference type="Pfam" id="PF00582">
    <property type="entry name" value="Usp"/>
    <property type="match status" value="2"/>
</dbReference>
<dbReference type="Proteomes" id="UP000820669">
    <property type="component" value="Unassembled WGS sequence"/>
</dbReference>
<dbReference type="SUPFAM" id="SSF52402">
    <property type="entry name" value="Adenine nucleotide alpha hydrolases-like"/>
    <property type="match status" value="2"/>
</dbReference>
<evidence type="ECO:0000313" key="3">
    <source>
        <dbReference type="EMBL" id="NMH97763.1"/>
    </source>
</evidence>
<gene>
    <name evidence="3" type="ORF">HF526_10635</name>
</gene>
<accession>A0ABX1S882</accession>
<sequence>MSTTDGRPVVVGVDPSPSARQAAEWAATEAARRDVRLQVVHVVGESGGDEVPGWLDELLSAVRKQGTAQADARVERGKPAAVLLEHARSAGLVAVGGWGSDAFPGMLAGSVALTLVTHAACPVAVVRGPAPDVPPRRDGPVVVGVDGSPDGDAALDLALDIAAQEDGELVAVHTWSDVVPGPGGGAIRLREDWDVLEERAREVLAQHVADHQRAHPEVHVEQHTVADRPVRALLRQAGAARLLVVGHRGQGGFTGMLLGSTSQVLVQYASCPVLVVRSDGAAPTA</sequence>
<dbReference type="InterPro" id="IPR006015">
    <property type="entry name" value="Universal_stress_UspA"/>
</dbReference>
<name>A0ABX1S882_9PSEU</name>
<dbReference type="RefSeq" id="WP_169381212.1">
    <property type="nucleotide sequence ID" value="NZ_JAAXLA010000015.1"/>
</dbReference>
<reference evidence="3 4" key="1">
    <citation type="submission" date="2020-04" db="EMBL/GenBank/DDBJ databases">
        <authorList>
            <person name="Klaysubun C."/>
            <person name="Duangmal K."/>
            <person name="Lipun K."/>
        </authorList>
    </citation>
    <scope>NUCLEOTIDE SEQUENCE [LARGE SCALE GENOMIC DNA]</scope>
    <source>
        <strain evidence="3 4">K10HN5</strain>
    </source>
</reference>
<feature type="domain" description="UspA" evidence="2">
    <location>
        <begin position="140"/>
        <end position="277"/>
    </location>
</feature>
<dbReference type="PRINTS" id="PR01438">
    <property type="entry name" value="UNVRSLSTRESS"/>
</dbReference>
<protein>
    <submittedName>
        <fullName evidence="3">Universal stress protein</fullName>
    </submittedName>
</protein>
<proteinExistence type="inferred from homology"/>